<dbReference type="InterPro" id="IPR025944">
    <property type="entry name" value="Sigma_54_int_dom_CS"/>
</dbReference>
<dbReference type="PROSITE" id="PS00688">
    <property type="entry name" value="SIGMA54_INTERACT_3"/>
    <property type="match status" value="1"/>
</dbReference>
<dbReference type="Gene3D" id="3.30.450.20">
    <property type="entry name" value="PAS domain"/>
    <property type="match status" value="1"/>
</dbReference>
<dbReference type="Pfam" id="PF25601">
    <property type="entry name" value="AAA_lid_14"/>
    <property type="match status" value="1"/>
</dbReference>
<dbReference type="InterPro" id="IPR035965">
    <property type="entry name" value="PAS-like_dom_sf"/>
</dbReference>
<dbReference type="RefSeq" id="WP_209512083.1">
    <property type="nucleotide sequence ID" value="NZ_JAGGKS010000006.1"/>
</dbReference>
<dbReference type="InterPro" id="IPR025943">
    <property type="entry name" value="Sigma_54_int_dom_ATP-bd_2"/>
</dbReference>
<dbReference type="Gene3D" id="1.10.10.60">
    <property type="entry name" value="Homeodomain-like"/>
    <property type="match status" value="1"/>
</dbReference>
<evidence type="ECO:0000259" key="6">
    <source>
        <dbReference type="PROSITE" id="PS50045"/>
    </source>
</evidence>
<keyword evidence="3" id="KW-0805">Transcription regulation</keyword>
<reference evidence="8 9" key="1">
    <citation type="submission" date="2021-03" db="EMBL/GenBank/DDBJ databases">
        <title>Genomic Encyclopedia of Type Strains, Phase IV (KMG-IV): sequencing the most valuable type-strain genomes for metagenomic binning, comparative biology and taxonomic classification.</title>
        <authorList>
            <person name="Goeker M."/>
        </authorList>
    </citation>
    <scope>NUCLEOTIDE SEQUENCE [LARGE SCALE GENOMIC DNA]</scope>
    <source>
        <strain evidence="8 9">DSM 24004</strain>
    </source>
</reference>
<name>A0ABS4GFB2_9FIRM</name>
<sequence length="475" mass="53742">MEKKYFDSLIQAIDLIGDGIHIIDASGKIVYYNSAAKFLDEIDVDKAIGRHILEVYPSLTFDTSTLLSVMKTGKPIYNIEQNFVNYKGDKISTINSSLPIVYNNKIVGALEISRNITKMRELSEQIVNLQRELYESNNFSNENEIGNEKKRKPNVSFTFLDIIGQSKEMLKLKTLATKAAMSDSPVMVSGSTGTGKELIVQSIHNSSHRKHKPFIAQNCAALPANLLESILFGSVKGSFTGAENKPGLFELANGGTLFLDEINSMPLELQAKLLRVLQDGRIRRVGSSNTIDVDVRIISAINTDLNTVLEEKQLRQDLFYRLNVIALIVPDLSKRKEDIPILVDYFIKKYNKKCNKFFIGVSKKVLDIFLDYSWPGNVRELQHAIESVISLYDGDIIREEHLPFQFKNFHPNKYFTLDTTIIQPLNVAVDKVEREIITSALVQTDYNISKAAKLISIPRQTLQYKIKKLDIPFEQ</sequence>
<gene>
    <name evidence="8" type="ORF">J2Z76_002214</name>
</gene>
<dbReference type="InterPro" id="IPR027417">
    <property type="entry name" value="P-loop_NTPase"/>
</dbReference>
<dbReference type="PRINTS" id="PR01590">
    <property type="entry name" value="HTHFIS"/>
</dbReference>
<comment type="caution">
    <text evidence="8">The sequence shown here is derived from an EMBL/GenBank/DDBJ whole genome shotgun (WGS) entry which is preliminary data.</text>
</comment>
<dbReference type="Pfam" id="PF02954">
    <property type="entry name" value="HTH_8"/>
    <property type="match status" value="1"/>
</dbReference>
<dbReference type="InterPro" id="IPR003593">
    <property type="entry name" value="AAA+_ATPase"/>
</dbReference>
<feature type="domain" description="PAS" evidence="7">
    <location>
        <begin position="5"/>
        <end position="56"/>
    </location>
</feature>
<dbReference type="CDD" id="cd00009">
    <property type="entry name" value="AAA"/>
    <property type="match status" value="1"/>
</dbReference>
<dbReference type="PROSITE" id="PS00676">
    <property type="entry name" value="SIGMA54_INTERACT_2"/>
    <property type="match status" value="1"/>
</dbReference>
<evidence type="ECO:0000313" key="8">
    <source>
        <dbReference type="EMBL" id="MBP1926349.1"/>
    </source>
</evidence>
<keyword evidence="9" id="KW-1185">Reference proteome</keyword>
<feature type="domain" description="Sigma-54 factor interaction" evidence="6">
    <location>
        <begin position="162"/>
        <end position="390"/>
    </location>
</feature>
<dbReference type="Pfam" id="PF08448">
    <property type="entry name" value="PAS_4"/>
    <property type="match status" value="1"/>
</dbReference>
<dbReference type="InterPro" id="IPR058031">
    <property type="entry name" value="AAA_lid_NorR"/>
</dbReference>
<dbReference type="Gene3D" id="3.40.50.300">
    <property type="entry name" value="P-loop containing nucleotide triphosphate hydrolases"/>
    <property type="match status" value="1"/>
</dbReference>
<proteinExistence type="predicted"/>
<dbReference type="InterPro" id="IPR002197">
    <property type="entry name" value="HTH_Fis"/>
</dbReference>
<dbReference type="InterPro" id="IPR013656">
    <property type="entry name" value="PAS_4"/>
</dbReference>
<evidence type="ECO:0000256" key="4">
    <source>
        <dbReference type="ARBA" id="ARBA00023125"/>
    </source>
</evidence>
<dbReference type="InterPro" id="IPR009057">
    <property type="entry name" value="Homeodomain-like_sf"/>
</dbReference>
<dbReference type="SUPFAM" id="SSF55785">
    <property type="entry name" value="PYP-like sensor domain (PAS domain)"/>
    <property type="match status" value="1"/>
</dbReference>
<dbReference type="PANTHER" id="PTHR32071:SF74">
    <property type="entry name" value="TRANSCRIPTIONAL ACTIVATOR ROCR"/>
    <property type="match status" value="1"/>
</dbReference>
<dbReference type="PROSITE" id="PS50045">
    <property type="entry name" value="SIGMA54_INTERACT_4"/>
    <property type="match status" value="1"/>
</dbReference>
<dbReference type="CDD" id="cd00130">
    <property type="entry name" value="PAS"/>
    <property type="match status" value="1"/>
</dbReference>
<keyword evidence="5" id="KW-0804">Transcription</keyword>
<evidence type="ECO:0000313" key="9">
    <source>
        <dbReference type="Proteomes" id="UP001519342"/>
    </source>
</evidence>
<dbReference type="SUPFAM" id="SSF52540">
    <property type="entry name" value="P-loop containing nucleoside triphosphate hydrolases"/>
    <property type="match status" value="1"/>
</dbReference>
<dbReference type="SMART" id="SM00382">
    <property type="entry name" value="AAA"/>
    <property type="match status" value="1"/>
</dbReference>
<dbReference type="PROSITE" id="PS50112">
    <property type="entry name" value="PAS"/>
    <property type="match status" value="1"/>
</dbReference>
<dbReference type="Gene3D" id="1.10.8.60">
    <property type="match status" value="1"/>
</dbReference>
<evidence type="ECO:0000256" key="2">
    <source>
        <dbReference type="ARBA" id="ARBA00022840"/>
    </source>
</evidence>
<keyword evidence="4" id="KW-0238">DNA-binding</keyword>
<dbReference type="Proteomes" id="UP001519342">
    <property type="component" value="Unassembled WGS sequence"/>
</dbReference>
<dbReference type="PANTHER" id="PTHR32071">
    <property type="entry name" value="TRANSCRIPTIONAL REGULATORY PROTEIN"/>
    <property type="match status" value="1"/>
</dbReference>
<evidence type="ECO:0000256" key="5">
    <source>
        <dbReference type="ARBA" id="ARBA00023163"/>
    </source>
</evidence>
<dbReference type="SUPFAM" id="SSF46689">
    <property type="entry name" value="Homeodomain-like"/>
    <property type="match status" value="1"/>
</dbReference>
<accession>A0ABS4GFB2</accession>
<organism evidence="8 9">
    <name type="scientific">Sedimentibacter acidaminivorans</name>
    <dbReference type="NCBI Taxonomy" id="913099"/>
    <lineage>
        <taxon>Bacteria</taxon>
        <taxon>Bacillati</taxon>
        <taxon>Bacillota</taxon>
        <taxon>Tissierellia</taxon>
        <taxon>Sedimentibacter</taxon>
    </lineage>
</organism>
<protein>
    <submittedName>
        <fullName evidence="8">Arginine utilization regulatory protein</fullName>
    </submittedName>
</protein>
<keyword evidence="2" id="KW-0067">ATP-binding</keyword>
<dbReference type="EMBL" id="JAGGKS010000006">
    <property type="protein sequence ID" value="MBP1926349.1"/>
    <property type="molecule type" value="Genomic_DNA"/>
</dbReference>
<evidence type="ECO:0000256" key="1">
    <source>
        <dbReference type="ARBA" id="ARBA00022741"/>
    </source>
</evidence>
<dbReference type="InterPro" id="IPR002078">
    <property type="entry name" value="Sigma_54_int"/>
</dbReference>
<dbReference type="Pfam" id="PF00158">
    <property type="entry name" value="Sigma54_activat"/>
    <property type="match status" value="1"/>
</dbReference>
<keyword evidence="1" id="KW-0547">Nucleotide-binding</keyword>
<dbReference type="InterPro" id="IPR000014">
    <property type="entry name" value="PAS"/>
</dbReference>
<evidence type="ECO:0000259" key="7">
    <source>
        <dbReference type="PROSITE" id="PS50112"/>
    </source>
</evidence>
<evidence type="ECO:0000256" key="3">
    <source>
        <dbReference type="ARBA" id="ARBA00023015"/>
    </source>
</evidence>